<evidence type="ECO:0000313" key="3">
    <source>
        <dbReference type="Proteomes" id="UP000267187"/>
    </source>
</evidence>
<dbReference type="AlphaFoldDB" id="A0A3M0A5Y8"/>
<feature type="transmembrane region" description="Helical" evidence="1">
    <location>
        <begin position="135"/>
        <end position="155"/>
    </location>
</feature>
<name>A0A3M0A5Y8_9GAMM</name>
<keyword evidence="1" id="KW-1133">Transmembrane helix</keyword>
<feature type="transmembrane region" description="Helical" evidence="1">
    <location>
        <begin position="103"/>
        <end position="123"/>
    </location>
</feature>
<feature type="transmembrane region" description="Helical" evidence="1">
    <location>
        <begin position="21"/>
        <end position="44"/>
    </location>
</feature>
<feature type="transmembrane region" description="Helical" evidence="1">
    <location>
        <begin position="77"/>
        <end position="97"/>
    </location>
</feature>
<keyword evidence="1" id="KW-0472">Membrane</keyword>
<dbReference type="InterPro" id="IPR009305">
    <property type="entry name" value="Mpo1-like"/>
</dbReference>
<feature type="transmembrane region" description="Helical" evidence="1">
    <location>
        <begin position="50"/>
        <end position="70"/>
    </location>
</feature>
<evidence type="ECO:0000313" key="2">
    <source>
        <dbReference type="EMBL" id="RMA78929.1"/>
    </source>
</evidence>
<dbReference type="EMBL" id="REFJ01000005">
    <property type="protein sequence ID" value="RMA78929.1"/>
    <property type="molecule type" value="Genomic_DNA"/>
</dbReference>
<sequence>MKTIDQQLISYASYHRNFKNILTHFVGVPLIYLSVVSLLSRPVISLASDAVTLSFTPAYILAAILCFYYLRLHRGLGILMLLFNAGCFAIAGLFAAYSTSLWLTVSIGLFVVGWIIQFIGHYFEGKKPAFVDDIMGLAIGPLFVVAEWAFMLGAFKSLNAKIEAHFTALQTSPSED</sequence>
<proteinExistence type="predicted"/>
<dbReference type="GO" id="GO:0016020">
    <property type="term" value="C:membrane"/>
    <property type="evidence" value="ECO:0007669"/>
    <property type="project" value="GOC"/>
</dbReference>
<organism evidence="2 3">
    <name type="scientific">Umboniibacter marinipuniceus</name>
    <dbReference type="NCBI Taxonomy" id="569599"/>
    <lineage>
        <taxon>Bacteria</taxon>
        <taxon>Pseudomonadati</taxon>
        <taxon>Pseudomonadota</taxon>
        <taxon>Gammaproteobacteria</taxon>
        <taxon>Cellvibrionales</taxon>
        <taxon>Cellvibrionaceae</taxon>
        <taxon>Umboniibacter</taxon>
    </lineage>
</organism>
<dbReference type="Pfam" id="PF06127">
    <property type="entry name" value="Mpo1-like"/>
    <property type="match status" value="1"/>
</dbReference>
<dbReference type="OrthoDB" id="5515308at2"/>
<dbReference type="PANTHER" id="PTHR28026">
    <property type="entry name" value="DUF962 DOMAIN PROTEIN (AFU_ORTHOLOGUE AFUA_8G05310)"/>
    <property type="match status" value="1"/>
</dbReference>
<gene>
    <name evidence="2" type="ORF">DFR27_2270</name>
</gene>
<reference evidence="2 3" key="1">
    <citation type="submission" date="2018-10" db="EMBL/GenBank/DDBJ databases">
        <title>Genomic Encyclopedia of Type Strains, Phase IV (KMG-IV): sequencing the most valuable type-strain genomes for metagenomic binning, comparative biology and taxonomic classification.</title>
        <authorList>
            <person name="Goeker M."/>
        </authorList>
    </citation>
    <scope>NUCLEOTIDE SEQUENCE [LARGE SCALE GENOMIC DNA]</scope>
    <source>
        <strain evidence="2 3">DSM 25080</strain>
    </source>
</reference>
<accession>A0A3M0A5Y8</accession>
<keyword evidence="1" id="KW-0812">Transmembrane</keyword>
<evidence type="ECO:0000256" key="1">
    <source>
        <dbReference type="SAM" id="Phobius"/>
    </source>
</evidence>
<protein>
    <submittedName>
        <fullName evidence="2">Putative membrane protein YGL010W</fullName>
    </submittedName>
</protein>
<dbReference type="RefSeq" id="WP_121877561.1">
    <property type="nucleotide sequence ID" value="NZ_REFJ01000005.1"/>
</dbReference>
<dbReference type="GO" id="GO:0046521">
    <property type="term" value="P:sphingoid catabolic process"/>
    <property type="evidence" value="ECO:0007669"/>
    <property type="project" value="TreeGrafter"/>
</dbReference>
<keyword evidence="3" id="KW-1185">Reference proteome</keyword>
<dbReference type="Proteomes" id="UP000267187">
    <property type="component" value="Unassembled WGS sequence"/>
</dbReference>
<comment type="caution">
    <text evidence="2">The sequence shown here is derived from an EMBL/GenBank/DDBJ whole genome shotgun (WGS) entry which is preliminary data.</text>
</comment>
<dbReference type="PANTHER" id="PTHR28026:SF9">
    <property type="entry name" value="2-HYDROXY-PALMITIC ACID DIOXYGENASE MPO1"/>
    <property type="match status" value="1"/>
</dbReference>